<dbReference type="EMBL" id="MKQR01000026">
    <property type="protein sequence ID" value="OLR91040.1"/>
    <property type="molecule type" value="Genomic_DNA"/>
</dbReference>
<gene>
    <name evidence="2" type="ORF">BJP25_31360</name>
</gene>
<dbReference type="InterPro" id="IPR058652">
    <property type="entry name" value="VapC50_C"/>
</dbReference>
<organism evidence="2 3">
    <name type="scientific">Actinokineospora bangkokensis</name>
    <dbReference type="NCBI Taxonomy" id="1193682"/>
    <lineage>
        <taxon>Bacteria</taxon>
        <taxon>Bacillati</taxon>
        <taxon>Actinomycetota</taxon>
        <taxon>Actinomycetes</taxon>
        <taxon>Pseudonocardiales</taxon>
        <taxon>Pseudonocardiaceae</taxon>
        <taxon>Actinokineospora</taxon>
    </lineage>
</organism>
<evidence type="ECO:0000313" key="3">
    <source>
        <dbReference type="Proteomes" id="UP000186040"/>
    </source>
</evidence>
<proteinExistence type="predicted"/>
<evidence type="ECO:0000259" key="1">
    <source>
        <dbReference type="Pfam" id="PF26343"/>
    </source>
</evidence>
<dbReference type="Pfam" id="PF26343">
    <property type="entry name" value="VapC50_C"/>
    <property type="match status" value="1"/>
</dbReference>
<sequence length="70" mass="7792">MAGPLGQDISAVHPDDFLLDQLDLYPGRTIECLRTQIEAYQRPQMTIVEFLAVLGKTAPRFSSALVERMG</sequence>
<dbReference type="Proteomes" id="UP000186040">
    <property type="component" value="Unassembled WGS sequence"/>
</dbReference>
<dbReference type="AlphaFoldDB" id="A0A1Q9LG98"/>
<feature type="domain" description="VapC50 C-terminal" evidence="1">
    <location>
        <begin position="14"/>
        <end position="65"/>
    </location>
</feature>
<evidence type="ECO:0000313" key="2">
    <source>
        <dbReference type="EMBL" id="OLR91040.1"/>
    </source>
</evidence>
<protein>
    <recommendedName>
        <fullName evidence="1">VapC50 C-terminal domain-containing protein</fullName>
    </recommendedName>
</protein>
<dbReference type="STRING" id="1193682.BJP25_31360"/>
<name>A0A1Q9LG98_9PSEU</name>
<reference evidence="2 3" key="1">
    <citation type="submission" date="2016-10" db="EMBL/GenBank/DDBJ databases">
        <title>The Draft Genome Sequence of Actinokineospora bangkokensis 44EHWT reveals the biosynthetic pathway of antifungal compounds Thailandins with unusual extender unit butylmalonyl-CoA.</title>
        <authorList>
            <person name="Greule A."/>
            <person name="Intra B."/>
            <person name="Flemming S."/>
            <person name="Rommel M.G."/>
            <person name="Panbangred W."/>
            <person name="Bechthold A."/>
        </authorList>
    </citation>
    <scope>NUCLEOTIDE SEQUENCE [LARGE SCALE GENOMIC DNA]</scope>
    <source>
        <strain evidence="2 3">44EHW</strain>
    </source>
</reference>
<comment type="caution">
    <text evidence="2">The sequence shown here is derived from an EMBL/GenBank/DDBJ whole genome shotgun (WGS) entry which is preliminary data.</text>
</comment>
<keyword evidence="3" id="KW-1185">Reference proteome</keyword>
<accession>A0A1Q9LG98</accession>